<proteinExistence type="predicted"/>
<gene>
    <name evidence="2" type="ORF">IAA69_03370</name>
</gene>
<name>A0A9D0ZZB4_9ACTN</name>
<feature type="compositionally biased region" description="Basic residues" evidence="1">
    <location>
        <begin position="14"/>
        <end position="27"/>
    </location>
</feature>
<organism evidence="2 3">
    <name type="scientific">Candidatus Aveggerthella stercoripullorum</name>
    <dbReference type="NCBI Taxonomy" id="2840688"/>
    <lineage>
        <taxon>Bacteria</taxon>
        <taxon>Bacillati</taxon>
        <taxon>Actinomycetota</taxon>
        <taxon>Coriobacteriia</taxon>
        <taxon>Eggerthellales</taxon>
        <taxon>Eggerthellaceae</taxon>
        <taxon>Eggerthellaceae incertae sedis</taxon>
        <taxon>Candidatus Aveggerthella</taxon>
    </lineage>
</organism>
<dbReference type="Proteomes" id="UP000824261">
    <property type="component" value="Unassembled WGS sequence"/>
</dbReference>
<reference evidence="2" key="1">
    <citation type="submission" date="2020-10" db="EMBL/GenBank/DDBJ databases">
        <authorList>
            <person name="Gilroy R."/>
        </authorList>
    </citation>
    <scope>NUCLEOTIDE SEQUENCE</scope>
    <source>
        <strain evidence="2">ChiGjej1B1-2707</strain>
    </source>
</reference>
<dbReference type="EMBL" id="DVGB01000041">
    <property type="protein sequence ID" value="HIR01284.1"/>
    <property type="molecule type" value="Genomic_DNA"/>
</dbReference>
<accession>A0A9D0ZZB4</accession>
<protein>
    <submittedName>
        <fullName evidence="2">Uncharacterized protein</fullName>
    </submittedName>
</protein>
<feature type="region of interest" description="Disordered" evidence="1">
    <location>
        <begin position="1"/>
        <end position="27"/>
    </location>
</feature>
<reference evidence="2" key="2">
    <citation type="journal article" date="2021" name="PeerJ">
        <title>Extensive microbial diversity within the chicken gut microbiome revealed by metagenomics and culture.</title>
        <authorList>
            <person name="Gilroy R."/>
            <person name="Ravi A."/>
            <person name="Getino M."/>
            <person name="Pursley I."/>
            <person name="Horton D.L."/>
            <person name="Alikhan N.F."/>
            <person name="Baker D."/>
            <person name="Gharbi K."/>
            <person name="Hall N."/>
            <person name="Watson M."/>
            <person name="Adriaenssens E.M."/>
            <person name="Foster-Nyarko E."/>
            <person name="Jarju S."/>
            <person name="Secka A."/>
            <person name="Antonio M."/>
            <person name="Oren A."/>
            <person name="Chaudhuri R.R."/>
            <person name="La Ragione R."/>
            <person name="Hildebrand F."/>
            <person name="Pallen M.J."/>
        </authorList>
    </citation>
    <scope>NUCLEOTIDE SEQUENCE</scope>
    <source>
        <strain evidence="2">ChiGjej1B1-2707</strain>
    </source>
</reference>
<sequence>MYKRYPVSKPAHAAARKRSTAPAHKRSKPLRKRVIALAGAVSMCACVFAAVVFGTGMLSPAQADDGWYDSAAKAGAYEGKSEDDVRAELEKQVAEGMMNISIASNIRASSQTGEAEVRIENIAANPMDQKVTLSLADSGEVLYQSDAIAPGSHVQTASLPAGMEPGVYRVLATFVGYDRETHEQVGTSAAEITLTVEA</sequence>
<dbReference type="AlphaFoldDB" id="A0A9D0ZZB4"/>
<comment type="caution">
    <text evidence="2">The sequence shown here is derived from an EMBL/GenBank/DDBJ whole genome shotgun (WGS) entry which is preliminary data.</text>
</comment>
<evidence type="ECO:0000313" key="3">
    <source>
        <dbReference type="Proteomes" id="UP000824261"/>
    </source>
</evidence>
<evidence type="ECO:0000313" key="2">
    <source>
        <dbReference type="EMBL" id="HIR01284.1"/>
    </source>
</evidence>
<evidence type="ECO:0000256" key="1">
    <source>
        <dbReference type="SAM" id="MobiDB-lite"/>
    </source>
</evidence>